<name>C7MGG1_BRAFD</name>
<feature type="compositionally biased region" description="Low complexity" evidence="1">
    <location>
        <begin position="268"/>
        <end position="283"/>
    </location>
</feature>
<dbReference type="EMBL" id="CP001643">
    <property type="protein sequence ID" value="ACU86394.1"/>
    <property type="molecule type" value="Genomic_DNA"/>
</dbReference>
<dbReference type="PATRIC" id="fig|446465.5.peg.2582"/>
<keyword evidence="3" id="KW-1185">Reference proteome</keyword>
<dbReference type="InterPro" id="IPR021391">
    <property type="entry name" value="DUF3027"/>
</dbReference>
<dbReference type="Proteomes" id="UP000001919">
    <property type="component" value="Chromosome"/>
</dbReference>
<dbReference type="STRING" id="446465.Bfae_26190"/>
<evidence type="ECO:0000256" key="1">
    <source>
        <dbReference type="SAM" id="MobiDB-lite"/>
    </source>
</evidence>
<proteinExistence type="predicted"/>
<gene>
    <name evidence="2" type="ordered locus">Bfae_26190</name>
</gene>
<feature type="region of interest" description="Disordered" evidence="1">
    <location>
        <begin position="257"/>
        <end position="308"/>
    </location>
</feature>
<evidence type="ECO:0000313" key="3">
    <source>
        <dbReference type="Proteomes" id="UP000001919"/>
    </source>
</evidence>
<dbReference type="eggNOG" id="ENOG502ZBU7">
    <property type="taxonomic scope" value="Bacteria"/>
</dbReference>
<evidence type="ECO:0000313" key="2">
    <source>
        <dbReference type="EMBL" id="ACU86394.1"/>
    </source>
</evidence>
<protein>
    <recommendedName>
        <fullName evidence="4">DUF3027 domain-containing protein</fullName>
    </recommendedName>
</protein>
<dbReference type="OrthoDB" id="3210158at2"/>
<dbReference type="KEGG" id="bfa:Bfae_26190"/>
<sequence>MTSSTTAPRRARTSRPKLDAIAAEAVELAREALLEVTEPGQVGEHLRVEASGERLVTHIFDCTMPGYRGWSWVVVLVRASRAKAATVAETALLPGDDAILAPEWEPWSERLKPSDVGADDLLPYREHDERLEEGYEATGDEDADRVALWELGLGRARVLSPEGRSEAAERWIAGEFGPRQTSGRGRRGTVAANCTSCGFFAKLAGSLRHEFGVCTNEWSPADGRVVHLNYGCGAHSETGQLDEDREIPRSQGVIVDELDVEIDKDAPAEAPAGDAPAEGTPAEQKPVGEKPAEETPVDEVPEADSPED</sequence>
<dbReference type="HOGENOM" id="CLU_035969_1_0_11"/>
<reference evidence="2 3" key="1">
    <citation type="journal article" date="2009" name="Stand. Genomic Sci.">
        <title>Complete genome sequence of Brachybacterium faecium type strain (Schefferle 6-10).</title>
        <authorList>
            <person name="Lapidus A."/>
            <person name="Pukall R."/>
            <person name="Labuttii K."/>
            <person name="Copeland A."/>
            <person name="Del Rio T.G."/>
            <person name="Nolan M."/>
            <person name="Chen F."/>
            <person name="Lucas S."/>
            <person name="Tice H."/>
            <person name="Cheng J.F."/>
            <person name="Bruce D."/>
            <person name="Goodwin L."/>
            <person name="Pitluck S."/>
            <person name="Rohde M."/>
            <person name="Goker M."/>
            <person name="Pati A."/>
            <person name="Ivanova N."/>
            <person name="Mavrommatis K."/>
            <person name="Chen A."/>
            <person name="Palaniappan K."/>
            <person name="D'haeseleer P."/>
            <person name="Chain P."/>
            <person name="Bristow J."/>
            <person name="Eisen J.A."/>
            <person name="Markowitz V."/>
            <person name="Hugenholtz P."/>
            <person name="Kyrpides N.C."/>
            <person name="Klenk H.P."/>
        </authorList>
    </citation>
    <scope>NUCLEOTIDE SEQUENCE [LARGE SCALE GENOMIC DNA]</scope>
    <source>
        <strain evidence="3">ATCC 43885 / DSM 4810 / JCM 11609 / LMG 19847 / NBRC 14762 / NCIMB 9860 / 6-10</strain>
    </source>
</reference>
<evidence type="ECO:0008006" key="4">
    <source>
        <dbReference type="Google" id="ProtNLM"/>
    </source>
</evidence>
<accession>C7MGG1</accession>
<dbReference type="AlphaFoldDB" id="C7MGG1"/>
<feature type="compositionally biased region" description="Acidic residues" evidence="1">
    <location>
        <begin position="295"/>
        <end position="308"/>
    </location>
</feature>
<organism evidence="2 3">
    <name type="scientific">Brachybacterium faecium (strain ATCC 43885 / DSM 4810 / JCM 11609 / LMG 19847 / NBRC 14762 / NCIMB 9860 / 6-10)</name>
    <dbReference type="NCBI Taxonomy" id="446465"/>
    <lineage>
        <taxon>Bacteria</taxon>
        <taxon>Bacillati</taxon>
        <taxon>Actinomycetota</taxon>
        <taxon>Actinomycetes</taxon>
        <taxon>Micrococcales</taxon>
        <taxon>Dermabacteraceae</taxon>
        <taxon>Brachybacterium</taxon>
    </lineage>
</organism>
<dbReference type="Pfam" id="PF11228">
    <property type="entry name" value="DUF3027"/>
    <property type="match status" value="1"/>
</dbReference>